<evidence type="ECO:0000313" key="5">
    <source>
        <dbReference type="Proteomes" id="UP001456224"/>
    </source>
</evidence>
<sequence>MKTLATALMLSMSVLAAGAQAAEADQGPTRAQVQAELQQAKVSGQYTFGEEGYPAPIAQTSGLTSQQVQAELAQARNAGEVTFGNLDYPPVAAAEHATSLTRSQVQTQLAQAKSEGLVTFGNLDYPPLGS</sequence>
<protein>
    <submittedName>
        <fullName evidence="3">DUF4148 domain-containing protein</fullName>
    </submittedName>
</protein>
<evidence type="ECO:0000313" key="2">
    <source>
        <dbReference type="EMBL" id="SSW69681.1"/>
    </source>
</evidence>
<evidence type="ECO:0000313" key="3">
    <source>
        <dbReference type="EMBL" id="WXR74669.1"/>
    </source>
</evidence>
<dbReference type="Pfam" id="PF13663">
    <property type="entry name" value="DUF4148"/>
    <property type="match status" value="3"/>
</dbReference>
<feature type="signal peptide" evidence="1">
    <location>
        <begin position="1"/>
        <end position="21"/>
    </location>
</feature>
<evidence type="ECO:0000256" key="1">
    <source>
        <dbReference type="SAM" id="SignalP"/>
    </source>
</evidence>
<accession>A0A446CPJ6</accession>
<dbReference type="Proteomes" id="UP001456224">
    <property type="component" value="Chromosome"/>
</dbReference>
<evidence type="ECO:0000313" key="4">
    <source>
        <dbReference type="Proteomes" id="UP000289465"/>
    </source>
</evidence>
<dbReference type="EMBL" id="CP148753">
    <property type="protein sequence ID" value="WXR74669.1"/>
    <property type="molecule type" value="Genomic_DNA"/>
</dbReference>
<organism evidence="2 4">
    <name type="scientific">Achromobacter veterisilvae</name>
    <dbReference type="NCBI Taxonomy" id="2069367"/>
    <lineage>
        <taxon>Bacteria</taxon>
        <taxon>Pseudomonadati</taxon>
        <taxon>Pseudomonadota</taxon>
        <taxon>Betaproteobacteria</taxon>
        <taxon>Burkholderiales</taxon>
        <taxon>Alcaligenaceae</taxon>
        <taxon>Achromobacter</taxon>
    </lineage>
</organism>
<dbReference type="OrthoDB" id="8777858at2"/>
<dbReference type="InterPro" id="IPR025421">
    <property type="entry name" value="DUF4148"/>
</dbReference>
<dbReference type="RefSeq" id="WP_129242295.1">
    <property type="nucleotide sequence ID" value="NZ_CP148753.1"/>
</dbReference>
<dbReference type="EMBL" id="UFQC01000019">
    <property type="protein sequence ID" value="SSW69681.1"/>
    <property type="molecule type" value="Genomic_DNA"/>
</dbReference>
<feature type="chain" id="PRO_5019183062" evidence="1">
    <location>
        <begin position="22"/>
        <end position="130"/>
    </location>
</feature>
<dbReference type="Proteomes" id="UP000289465">
    <property type="component" value="Unassembled WGS sequence"/>
</dbReference>
<reference evidence="3 5" key="2">
    <citation type="submission" date="2024-03" db="EMBL/GenBank/DDBJ databases">
        <title>Reference genomes for the five species model microbial community.</title>
        <authorList>
            <person name="Padfield D."/>
        </authorList>
    </citation>
    <scope>NUCLEOTIDE SEQUENCE [LARGE SCALE GENOMIC DNA]</scope>
    <source>
        <strain evidence="3 5">AB1</strain>
    </source>
</reference>
<dbReference type="AlphaFoldDB" id="A0A446CPJ6"/>
<keyword evidence="5" id="KW-1185">Reference proteome</keyword>
<keyword evidence="1" id="KW-0732">Signal</keyword>
<gene>
    <name evidence="2" type="ORF">AVE30378_03646</name>
    <name evidence="3" type="ORF">WHX56_03990</name>
</gene>
<proteinExistence type="predicted"/>
<reference evidence="2 4" key="1">
    <citation type="submission" date="2018-07" db="EMBL/GenBank/DDBJ databases">
        <authorList>
            <person name="Peeters C."/>
        </authorList>
    </citation>
    <scope>NUCLEOTIDE SEQUENCE [LARGE SCALE GENOMIC DNA]</scope>
    <source>
        <strain evidence="2 4">LMG 30378</strain>
    </source>
</reference>
<name>A0A446CPJ6_9BURK</name>